<sequence>MKRGFLNGAKAKRESQLRDESDSMVHTTIGDDEQVSECFFHHGTKEAFMKIPNFPEPLQVTTPAFRMVDIPGKGAGLVSIRELKMGDLILNERPLFVAAEELCLAIPPKGEKYFEASLDRMRPEAKTAFMALCNCHKAEENAGGALVGLGPLLGIVNTNGVSLSLPAAADPWPQGGQTRPYSAVCENISRLNHSCSPNTVPQFHAASFSWRLYAARDITAGEELTRQYVSIQHPAAERQAALKQIYDFVCACPACTDPSISDPRRATIAAFAATHHGKQESSVVGFSSLDNDRFAECRTQAELIESEGLQHLPVYSTVLKLLIEASVVRMELSSACQLARKLDKCRWVDDRDAYQDHPLWRALVG</sequence>
<keyword evidence="4" id="KW-1185">Reference proteome</keyword>
<feature type="compositionally biased region" description="Basic and acidic residues" evidence="1">
    <location>
        <begin position="11"/>
        <end position="23"/>
    </location>
</feature>
<dbReference type="Gene3D" id="1.25.40.10">
    <property type="entry name" value="Tetratricopeptide repeat domain"/>
    <property type="match status" value="1"/>
</dbReference>
<name>A0A8H6Y293_9AGAR</name>
<dbReference type="CDD" id="cd20071">
    <property type="entry name" value="SET_SMYD"/>
    <property type="match status" value="1"/>
</dbReference>
<dbReference type="Gene3D" id="2.170.270.10">
    <property type="entry name" value="SET domain"/>
    <property type="match status" value="1"/>
</dbReference>
<feature type="domain" description="SET" evidence="2">
    <location>
        <begin position="63"/>
        <end position="229"/>
    </location>
</feature>
<evidence type="ECO:0000259" key="2">
    <source>
        <dbReference type="PROSITE" id="PS50280"/>
    </source>
</evidence>
<dbReference type="PROSITE" id="PS50280">
    <property type="entry name" value="SET"/>
    <property type="match status" value="1"/>
</dbReference>
<dbReference type="InterPro" id="IPR046341">
    <property type="entry name" value="SET_dom_sf"/>
</dbReference>
<dbReference type="Proteomes" id="UP000623467">
    <property type="component" value="Unassembled WGS sequence"/>
</dbReference>
<organism evidence="3 4">
    <name type="scientific">Mycena sanguinolenta</name>
    <dbReference type="NCBI Taxonomy" id="230812"/>
    <lineage>
        <taxon>Eukaryota</taxon>
        <taxon>Fungi</taxon>
        <taxon>Dikarya</taxon>
        <taxon>Basidiomycota</taxon>
        <taxon>Agaricomycotina</taxon>
        <taxon>Agaricomycetes</taxon>
        <taxon>Agaricomycetidae</taxon>
        <taxon>Agaricales</taxon>
        <taxon>Marasmiineae</taxon>
        <taxon>Mycenaceae</taxon>
        <taxon>Mycena</taxon>
    </lineage>
</organism>
<dbReference type="PANTHER" id="PTHR47332">
    <property type="entry name" value="SET DOMAIN-CONTAINING PROTEIN 5"/>
    <property type="match status" value="1"/>
</dbReference>
<dbReference type="SUPFAM" id="SSF82199">
    <property type="entry name" value="SET domain"/>
    <property type="match status" value="1"/>
</dbReference>
<dbReference type="PANTHER" id="PTHR47332:SF4">
    <property type="entry name" value="SET DOMAIN-CONTAINING PROTEIN 5"/>
    <property type="match status" value="1"/>
</dbReference>
<evidence type="ECO:0000313" key="4">
    <source>
        <dbReference type="Proteomes" id="UP000623467"/>
    </source>
</evidence>
<accession>A0A8H6Y293</accession>
<evidence type="ECO:0000313" key="3">
    <source>
        <dbReference type="EMBL" id="KAF7351089.1"/>
    </source>
</evidence>
<proteinExistence type="predicted"/>
<dbReference type="SMART" id="SM00317">
    <property type="entry name" value="SET"/>
    <property type="match status" value="1"/>
</dbReference>
<gene>
    <name evidence="3" type="ORF">MSAN_01671300</name>
</gene>
<reference evidence="3" key="1">
    <citation type="submission" date="2020-05" db="EMBL/GenBank/DDBJ databases">
        <title>Mycena genomes resolve the evolution of fungal bioluminescence.</title>
        <authorList>
            <person name="Tsai I.J."/>
        </authorList>
    </citation>
    <scope>NUCLEOTIDE SEQUENCE</scope>
    <source>
        <strain evidence="3">160909Yilan</strain>
    </source>
</reference>
<evidence type="ECO:0000256" key="1">
    <source>
        <dbReference type="SAM" id="MobiDB-lite"/>
    </source>
</evidence>
<dbReference type="InterPro" id="IPR011990">
    <property type="entry name" value="TPR-like_helical_dom_sf"/>
</dbReference>
<dbReference type="AlphaFoldDB" id="A0A8H6Y293"/>
<dbReference type="Pfam" id="PF00856">
    <property type="entry name" value="SET"/>
    <property type="match status" value="1"/>
</dbReference>
<dbReference type="EMBL" id="JACAZH010000014">
    <property type="protein sequence ID" value="KAF7351089.1"/>
    <property type="molecule type" value="Genomic_DNA"/>
</dbReference>
<comment type="caution">
    <text evidence="3">The sequence shown here is derived from an EMBL/GenBank/DDBJ whole genome shotgun (WGS) entry which is preliminary data.</text>
</comment>
<dbReference type="InterPro" id="IPR053185">
    <property type="entry name" value="SET_domain_protein"/>
</dbReference>
<dbReference type="OrthoDB" id="5945798at2759"/>
<feature type="region of interest" description="Disordered" evidence="1">
    <location>
        <begin position="1"/>
        <end position="25"/>
    </location>
</feature>
<protein>
    <submittedName>
        <fullName evidence="3">Aldehyde dehydrogenase</fullName>
    </submittedName>
</protein>
<dbReference type="InterPro" id="IPR001214">
    <property type="entry name" value="SET_dom"/>
</dbReference>